<keyword evidence="2" id="KW-1185">Reference proteome</keyword>
<comment type="caution">
    <text evidence="1">The sequence shown here is derived from an EMBL/GenBank/DDBJ whole genome shotgun (WGS) entry which is preliminary data.</text>
</comment>
<reference evidence="2" key="1">
    <citation type="journal article" date="2022" name="Mol. Ecol. Resour.">
        <title>The genomes of chicory, endive, great burdock and yacon provide insights into Asteraceae palaeo-polyploidization history and plant inulin production.</title>
        <authorList>
            <person name="Fan W."/>
            <person name="Wang S."/>
            <person name="Wang H."/>
            <person name="Wang A."/>
            <person name="Jiang F."/>
            <person name="Liu H."/>
            <person name="Zhao H."/>
            <person name="Xu D."/>
            <person name="Zhang Y."/>
        </authorList>
    </citation>
    <scope>NUCLEOTIDE SEQUENCE [LARGE SCALE GENOMIC DNA]</scope>
    <source>
        <strain evidence="2">cv. Yunnan</strain>
    </source>
</reference>
<reference evidence="1 2" key="2">
    <citation type="journal article" date="2022" name="Mol. Ecol. Resour.">
        <title>The genomes of chicory, endive, great burdock and yacon provide insights into Asteraceae paleo-polyploidization history and plant inulin production.</title>
        <authorList>
            <person name="Fan W."/>
            <person name="Wang S."/>
            <person name="Wang H."/>
            <person name="Wang A."/>
            <person name="Jiang F."/>
            <person name="Liu H."/>
            <person name="Zhao H."/>
            <person name="Xu D."/>
            <person name="Zhang Y."/>
        </authorList>
    </citation>
    <scope>NUCLEOTIDE SEQUENCE [LARGE SCALE GENOMIC DNA]</scope>
    <source>
        <strain evidence="2">cv. Yunnan</strain>
        <tissue evidence="1">Leaves</tissue>
    </source>
</reference>
<evidence type="ECO:0000313" key="1">
    <source>
        <dbReference type="EMBL" id="KAI3819681.1"/>
    </source>
</evidence>
<proteinExistence type="predicted"/>
<accession>A0ACB9JHP4</accession>
<dbReference type="EMBL" id="CM042021">
    <property type="protein sequence ID" value="KAI3819681.1"/>
    <property type="molecule type" value="Genomic_DNA"/>
</dbReference>
<dbReference type="Proteomes" id="UP001056120">
    <property type="component" value="Linkage Group LG04"/>
</dbReference>
<protein>
    <submittedName>
        <fullName evidence="1">Uncharacterized protein</fullName>
    </submittedName>
</protein>
<evidence type="ECO:0000313" key="2">
    <source>
        <dbReference type="Proteomes" id="UP001056120"/>
    </source>
</evidence>
<organism evidence="1 2">
    <name type="scientific">Smallanthus sonchifolius</name>
    <dbReference type="NCBI Taxonomy" id="185202"/>
    <lineage>
        <taxon>Eukaryota</taxon>
        <taxon>Viridiplantae</taxon>
        <taxon>Streptophyta</taxon>
        <taxon>Embryophyta</taxon>
        <taxon>Tracheophyta</taxon>
        <taxon>Spermatophyta</taxon>
        <taxon>Magnoliopsida</taxon>
        <taxon>eudicotyledons</taxon>
        <taxon>Gunneridae</taxon>
        <taxon>Pentapetalae</taxon>
        <taxon>asterids</taxon>
        <taxon>campanulids</taxon>
        <taxon>Asterales</taxon>
        <taxon>Asteraceae</taxon>
        <taxon>Asteroideae</taxon>
        <taxon>Heliantheae alliance</taxon>
        <taxon>Millerieae</taxon>
        <taxon>Smallanthus</taxon>
    </lineage>
</organism>
<name>A0ACB9JHP4_9ASTR</name>
<gene>
    <name evidence="1" type="ORF">L1987_13528</name>
</gene>
<sequence length="113" mass="13190">MSRSVCTQMMMVGRNDDGDHERRRRRWRQLGFRRGYDGDGKIRRNPSLRPLKSTTAKRIRGSNGGVKGCYDRNGGVAKIRHRIEVIRDLYYHRGFPQIGSRIRIHTSHPGRET</sequence>